<proteinExistence type="predicted"/>
<dbReference type="AlphaFoldDB" id="A0A0E9TQA6"/>
<accession>A0A0E9TQA6</accession>
<name>A0A0E9TQA6_ANGAN</name>
<evidence type="ECO:0000313" key="1">
    <source>
        <dbReference type="EMBL" id="JAH55899.1"/>
    </source>
</evidence>
<reference evidence="1" key="2">
    <citation type="journal article" date="2015" name="Fish Shellfish Immunol.">
        <title>Early steps in the European eel (Anguilla anguilla)-Vibrio vulnificus interaction in the gills: Role of the RtxA13 toxin.</title>
        <authorList>
            <person name="Callol A."/>
            <person name="Pajuelo D."/>
            <person name="Ebbesson L."/>
            <person name="Teles M."/>
            <person name="MacKenzie S."/>
            <person name="Amaro C."/>
        </authorList>
    </citation>
    <scope>NUCLEOTIDE SEQUENCE</scope>
</reference>
<protein>
    <submittedName>
        <fullName evidence="1">Uncharacterized protein</fullName>
    </submittedName>
</protein>
<sequence length="49" mass="5882">MLSLRRRTALNRHVSSRFKYIKHVNKIHLLSTTNLLYRVHLLSLQSQHT</sequence>
<reference evidence="1" key="1">
    <citation type="submission" date="2014-11" db="EMBL/GenBank/DDBJ databases">
        <authorList>
            <person name="Amaro Gonzalez C."/>
        </authorList>
    </citation>
    <scope>NUCLEOTIDE SEQUENCE</scope>
</reference>
<organism evidence="1">
    <name type="scientific">Anguilla anguilla</name>
    <name type="common">European freshwater eel</name>
    <name type="synonym">Muraena anguilla</name>
    <dbReference type="NCBI Taxonomy" id="7936"/>
    <lineage>
        <taxon>Eukaryota</taxon>
        <taxon>Metazoa</taxon>
        <taxon>Chordata</taxon>
        <taxon>Craniata</taxon>
        <taxon>Vertebrata</taxon>
        <taxon>Euteleostomi</taxon>
        <taxon>Actinopterygii</taxon>
        <taxon>Neopterygii</taxon>
        <taxon>Teleostei</taxon>
        <taxon>Anguilliformes</taxon>
        <taxon>Anguillidae</taxon>
        <taxon>Anguilla</taxon>
    </lineage>
</organism>
<dbReference type="EMBL" id="GBXM01052678">
    <property type="protein sequence ID" value="JAH55899.1"/>
    <property type="molecule type" value="Transcribed_RNA"/>
</dbReference>